<dbReference type="InterPro" id="IPR036259">
    <property type="entry name" value="MFS_trans_sf"/>
</dbReference>
<dbReference type="Gene3D" id="1.20.1250.20">
    <property type="entry name" value="MFS general substrate transporter like domains"/>
    <property type="match status" value="1"/>
</dbReference>
<keyword evidence="4 6" id="KW-1133">Transmembrane helix</keyword>
<accession>A0ABV7TF71</accession>
<dbReference type="PANTHER" id="PTHR43385:SF1">
    <property type="entry name" value="RIBOFLAVIN TRANSPORTER RIBJ"/>
    <property type="match status" value="1"/>
</dbReference>
<comment type="subcellular location">
    <subcellularLocation>
        <location evidence="1">Membrane</location>
        <topology evidence="1">Multi-pass membrane protein</topology>
    </subcellularLocation>
</comment>
<dbReference type="InterPro" id="IPR011701">
    <property type="entry name" value="MFS"/>
</dbReference>
<dbReference type="Proteomes" id="UP001595629">
    <property type="component" value="Unassembled WGS sequence"/>
</dbReference>
<feature type="transmembrane region" description="Helical" evidence="6">
    <location>
        <begin position="75"/>
        <end position="93"/>
    </location>
</feature>
<dbReference type="RefSeq" id="WP_386733935.1">
    <property type="nucleotide sequence ID" value="NZ_JBHRXI010000002.1"/>
</dbReference>
<evidence type="ECO:0000256" key="2">
    <source>
        <dbReference type="ARBA" id="ARBA00022448"/>
    </source>
</evidence>
<dbReference type="Pfam" id="PF07690">
    <property type="entry name" value="MFS_1"/>
    <property type="match status" value="1"/>
</dbReference>
<feature type="transmembrane region" description="Helical" evidence="6">
    <location>
        <begin position="333"/>
        <end position="354"/>
    </location>
</feature>
<dbReference type="SUPFAM" id="SSF103473">
    <property type="entry name" value="MFS general substrate transporter"/>
    <property type="match status" value="1"/>
</dbReference>
<feature type="transmembrane region" description="Helical" evidence="6">
    <location>
        <begin position="401"/>
        <end position="421"/>
    </location>
</feature>
<feature type="transmembrane region" description="Helical" evidence="6">
    <location>
        <begin position="307"/>
        <end position="327"/>
    </location>
</feature>
<keyword evidence="3 6" id="KW-0812">Transmembrane</keyword>
<gene>
    <name evidence="7" type="ORF">ACFORG_03130</name>
</gene>
<keyword evidence="2" id="KW-0813">Transport</keyword>
<reference evidence="8" key="1">
    <citation type="journal article" date="2019" name="Int. J. Syst. Evol. Microbiol.">
        <title>The Global Catalogue of Microorganisms (GCM) 10K type strain sequencing project: providing services to taxonomists for standard genome sequencing and annotation.</title>
        <authorList>
            <consortium name="The Broad Institute Genomics Platform"/>
            <consortium name="The Broad Institute Genome Sequencing Center for Infectious Disease"/>
            <person name="Wu L."/>
            <person name="Ma J."/>
        </authorList>
    </citation>
    <scope>NUCLEOTIDE SEQUENCE [LARGE SCALE GENOMIC DNA]</scope>
    <source>
        <strain evidence="8">KCTC 42911</strain>
    </source>
</reference>
<dbReference type="PANTHER" id="PTHR43385">
    <property type="entry name" value="RIBOFLAVIN TRANSPORTER RIBJ"/>
    <property type="match status" value="1"/>
</dbReference>
<feature type="transmembrane region" description="Helical" evidence="6">
    <location>
        <begin position="165"/>
        <end position="186"/>
    </location>
</feature>
<name>A0ABV7TF71_9RHOB</name>
<evidence type="ECO:0000256" key="3">
    <source>
        <dbReference type="ARBA" id="ARBA00022692"/>
    </source>
</evidence>
<evidence type="ECO:0000256" key="1">
    <source>
        <dbReference type="ARBA" id="ARBA00004141"/>
    </source>
</evidence>
<keyword evidence="5 6" id="KW-0472">Membrane</keyword>
<dbReference type="EMBL" id="JBHRXI010000002">
    <property type="protein sequence ID" value="MFC3612743.1"/>
    <property type="molecule type" value="Genomic_DNA"/>
</dbReference>
<feature type="transmembrane region" description="Helical" evidence="6">
    <location>
        <begin position="247"/>
        <end position="269"/>
    </location>
</feature>
<keyword evidence="8" id="KW-1185">Reference proteome</keyword>
<feature type="transmembrane region" description="Helical" evidence="6">
    <location>
        <begin position="366"/>
        <end position="389"/>
    </location>
</feature>
<feature type="transmembrane region" description="Helical" evidence="6">
    <location>
        <begin position="192"/>
        <end position="212"/>
    </location>
</feature>
<feature type="transmembrane region" description="Helical" evidence="6">
    <location>
        <begin position="129"/>
        <end position="153"/>
    </location>
</feature>
<sequence>MASNLITPIGTLVDRAWIAIGLDFDGFARRNPDRARRVGIWCLAIGETIGYAGLYYVFSALLFSWDAKLTWGKEWLTFAFMAAVLAGAGVSPLAGRLVDRGVGRWLLSGGMAMGALALFALGWSQSYAAFFLCWLVIGAAQGASLYEPCFAFITRTTGAAAARNITLITLVAGFASTIAFPSGAFLAEVHGWRTAVWTFAAVVGFVGVPLLYAGATMIECCPEDTRTPESIAQDRDAFRAARARPEFWLLFAAFPLIGLTEGLLLAHIIPILTDSGLSLGQAVAASALFGPMQVAGRLAMMLLSGRVKALAMAAMAFCGVLVAVLLLMQVDKIPVAAFAFSLVFGASYGLISILKPVVTADVLGRRAFGAISGFMAVPFLIALATSPQIGAVLWRVGGYDLALVSAAGIAALALVTLFALIGRLKHQG</sequence>
<proteinExistence type="predicted"/>
<organism evidence="7 8">
    <name type="scientific">Lutimaribacter marinistellae</name>
    <dbReference type="NCBI Taxonomy" id="1820329"/>
    <lineage>
        <taxon>Bacteria</taxon>
        <taxon>Pseudomonadati</taxon>
        <taxon>Pseudomonadota</taxon>
        <taxon>Alphaproteobacteria</taxon>
        <taxon>Rhodobacterales</taxon>
        <taxon>Roseobacteraceae</taxon>
        <taxon>Lutimaribacter</taxon>
    </lineage>
</organism>
<protein>
    <submittedName>
        <fullName evidence="7">MFS transporter</fullName>
    </submittedName>
</protein>
<evidence type="ECO:0000256" key="5">
    <source>
        <dbReference type="ARBA" id="ARBA00023136"/>
    </source>
</evidence>
<evidence type="ECO:0000313" key="7">
    <source>
        <dbReference type="EMBL" id="MFC3612743.1"/>
    </source>
</evidence>
<evidence type="ECO:0000256" key="4">
    <source>
        <dbReference type="ARBA" id="ARBA00022989"/>
    </source>
</evidence>
<comment type="caution">
    <text evidence="7">The sequence shown here is derived from an EMBL/GenBank/DDBJ whole genome shotgun (WGS) entry which is preliminary data.</text>
</comment>
<dbReference type="InterPro" id="IPR052983">
    <property type="entry name" value="MFS_Riboflavin_Transporter"/>
</dbReference>
<evidence type="ECO:0000313" key="8">
    <source>
        <dbReference type="Proteomes" id="UP001595629"/>
    </source>
</evidence>
<feature type="transmembrane region" description="Helical" evidence="6">
    <location>
        <begin position="105"/>
        <end position="123"/>
    </location>
</feature>
<feature type="transmembrane region" description="Helical" evidence="6">
    <location>
        <begin position="38"/>
        <end position="63"/>
    </location>
</feature>
<evidence type="ECO:0000256" key="6">
    <source>
        <dbReference type="SAM" id="Phobius"/>
    </source>
</evidence>
<feature type="transmembrane region" description="Helical" evidence="6">
    <location>
        <begin position="275"/>
        <end position="295"/>
    </location>
</feature>